<organism evidence="2 3">
    <name type="scientific">Blattamonas nauphoetae</name>
    <dbReference type="NCBI Taxonomy" id="2049346"/>
    <lineage>
        <taxon>Eukaryota</taxon>
        <taxon>Metamonada</taxon>
        <taxon>Preaxostyla</taxon>
        <taxon>Oxymonadida</taxon>
        <taxon>Blattamonas</taxon>
    </lineage>
</organism>
<dbReference type="PANTHER" id="PTHR31354">
    <property type="entry name" value="OS01G0793500 PROTEIN"/>
    <property type="match status" value="1"/>
</dbReference>
<evidence type="ECO:0000313" key="3">
    <source>
        <dbReference type="Proteomes" id="UP001281761"/>
    </source>
</evidence>
<gene>
    <name evidence="2" type="ORF">BLNAU_7567</name>
</gene>
<dbReference type="Gene3D" id="3.90.1720.10">
    <property type="entry name" value="endopeptidase domain like (from Nostoc punctiforme)"/>
    <property type="match status" value="1"/>
</dbReference>
<proteinExistence type="predicted"/>
<name>A0ABQ9Y0Z4_9EUKA</name>
<reference evidence="2 3" key="1">
    <citation type="journal article" date="2022" name="bioRxiv">
        <title>Genomics of Preaxostyla Flagellates Illuminates Evolutionary Transitions and the Path Towards Mitochondrial Loss.</title>
        <authorList>
            <person name="Novak L.V.F."/>
            <person name="Treitli S.C."/>
            <person name="Pyrih J."/>
            <person name="Halakuc P."/>
            <person name="Pipaliya S.V."/>
            <person name="Vacek V."/>
            <person name="Brzon O."/>
            <person name="Soukal P."/>
            <person name="Eme L."/>
            <person name="Dacks J.B."/>
            <person name="Karnkowska A."/>
            <person name="Elias M."/>
            <person name="Hampl V."/>
        </authorList>
    </citation>
    <scope>NUCLEOTIDE SEQUENCE [LARGE SCALE GENOMIC DNA]</scope>
    <source>
        <strain evidence="2">NAU3</strain>
        <tissue evidence="2">Gut</tissue>
    </source>
</reference>
<comment type="caution">
    <text evidence="2">The sequence shown here is derived from an EMBL/GenBank/DDBJ whole genome shotgun (WGS) entry which is preliminary data.</text>
</comment>
<protein>
    <submittedName>
        <fullName evidence="2">Uncharacterized protein</fullName>
    </submittedName>
</protein>
<dbReference type="Proteomes" id="UP001281761">
    <property type="component" value="Unassembled WGS sequence"/>
</dbReference>
<accession>A0ABQ9Y0Z4</accession>
<feature type="chain" id="PRO_5046893329" evidence="1">
    <location>
        <begin position="19"/>
        <end position="543"/>
    </location>
</feature>
<keyword evidence="3" id="KW-1185">Reference proteome</keyword>
<evidence type="ECO:0000313" key="2">
    <source>
        <dbReference type="EMBL" id="KAK2957411.1"/>
    </source>
</evidence>
<dbReference type="EMBL" id="JARBJD010000046">
    <property type="protein sequence ID" value="KAK2957411.1"/>
    <property type="molecule type" value="Genomic_DNA"/>
</dbReference>
<keyword evidence="1" id="KW-0732">Signal</keyword>
<feature type="signal peptide" evidence="1">
    <location>
        <begin position="1"/>
        <end position="18"/>
    </location>
</feature>
<dbReference type="PANTHER" id="PTHR31354:SF2">
    <property type="entry name" value="OS01G0793500 PROTEIN"/>
    <property type="match status" value="1"/>
</dbReference>
<sequence length="543" mass="62347">MKFLFLTIFSLYSYKVMYDRSEKTDITYIPSKETDIFEHIITTKDQSLSEILEELQQQISDTDQSGRPFDAIPIFRGSVLPNKTVEWRDQCFGVNSANVSFDEFNGWTVVLNASSPKSYFCQDWYVIMTSETITYQMIARTGVHKISKKKWSSTAEYMEAKQNGIRIFSFDLSSFEVLKNVLNLQKFLKKINSVSEADLLEFTKETLCYYPITRNQSLVIADSVADKIKTGDVFALHRLDGSSQMNWYFSGSHVSHVAVAIREQSEDGTGSTLFVYETSSLTFPSQPTPPWGNGFRRTEFSAWVSEYNQKDYSIAWLPIKREISDNIDVEFVKKWYFKKAQPATNVSRIFSFVDNLKENLPKPFTEESVILFLLLAEKQYPAVIKTLFLEGINQRLYNSYNAQPVTSISSLLETLHTLQISFSDLVNLPEIDEWKYSDGEALHPAAFVMNILRYGGAFEGMAQKSRRNVTPYGRTLESTPDFNAAEFTEQNVCQLSIFDTQNLPQICKEGFWSTVPLFCQLTGKYLIEIPHFNTVDLVDHIFE</sequence>
<evidence type="ECO:0000256" key="1">
    <source>
        <dbReference type="SAM" id="SignalP"/>
    </source>
</evidence>